<proteinExistence type="predicted"/>
<dbReference type="Proteomes" id="UP000823775">
    <property type="component" value="Unassembled WGS sequence"/>
</dbReference>
<organism evidence="1 2">
    <name type="scientific">Datura stramonium</name>
    <name type="common">Jimsonweed</name>
    <name type="synonym">Common thornapple</name>
    <dbReference type="NCBI Taxonomy" id="4076"/>
    <lineage>
        <taxon>Eukaryota</taxon>
        <taxon>Viridiplantae</taxon>
        <taxon>Streptophyta</taxon>
        <taxon>Embryophyta</taxon>
        <taxon>Tracheophyta</taxon>
        <taxon>Spermatophyta</taxon>
        <taxon>Magnoliopsida</taxon>
        <taxon>eudicotyledons</taxon>
        <taxon>Gunneridae</taxon>
        <taxon>Pentapetalae</taxon>
        <taxon>asterids</taxon>
        <taxon>lamiids</taxon>
        <taxon>Solanales</taxon>
        <taxon>Solanaceae</taxon>
        <taxon>Solanoideae</taxon>
        <taxon>Datureae</taxon>
        <taxon>Datura</taxon>
    </lineage>
</organism>
<accession>A0ABS8RLJ0</accession>
<comment type="caution">
    <text evidence="1">The sequence shown here is derived from an EMBL/GenBank/DDBJ whole genome shotgun (WGS) entry which is preliminary data.</text>
</comment>
<sequence>MSESIDDVVQSTFPLLEMGTNSTFYTQYCQAGLGSSHAESGGMSLDIPAPGHTTTPSQITSLNSDSGDHLEKIIQLVNSDAIELEDSPDGEPLHSGLESGGWEEFMQFLNSDAIEFEESPHGKAYGSFPIPIHTIHGFRKCAH</sequence>
<gene>
    <name evidence="1" type="ORF">HAX54_032893</name>
</gene>
<keyword evidence="2" id="KW-1185">Reference proteome</keyword>
<evidence type="ECO:0000313" key="2">
    <source>
        <dbReference type="Proteomes" id="UP000823775"/>
    </source>
</evidence>
<evidence type="ECO:0000313" key="1">
    <source>
        <dbReference type="EMBL" id="MCD7447700.1"/>
    </source>
</evidence>
<protein>
    <submittedName>
        <fullName evidence="1">Uncharacterized protein</fullName>
    </submittedName>
</protein>
<name>A0ABS8RLJ0_DATST</name>
<reference evidence="1 2" key="1">
    <citation type="journal article" date="2021" name="BMC Genomics">
        <title>Datura genome reveals duplications of psychoactive alkaloid biosynthetic genes and high mutation rate following tissue culture.</title>
        <authorList>
            <person name="Rajewski A."/>
            <person name="Carter-House D."/>
            <person name="Stajich J."/>
            <person name="Litt A."/>
        </authorList>
    </citation>
    <scope>NUCLEOTIDE SEQUENCE [LARGE SCALE GENOMIC DNA]</scope>
    <source>
        <strain evidence="1">AR-01</strain>
    </source>
</reference>
<dbReference type="EMBL" id="JACEIK010000042">
    <property type="protein sequence ID" value="MCD7447700.1"/>
    <property type="molecule type" value="Genomic_DNA"/>
</dbReference>